<keyword evidence="2" id="KW-0808">Transferase</keyword>
<dbReference type="RefSeq" id="WP_155609542.1">
    <property type="nucleotide sequence ID" value="NZ_WNZW01000001.1"/>
</dbReference>
<dbReference type="AlphaFoldDB" id="A0A7X2YY45"/>
<dbReference type="CDD" id="cd04301">
    <property type="entry name" value="NAT_SF"/>
    <property type="match status" value="1"/>
</dbReference>
<dbReference type="GO" id="GO:0016747">
    <property type="term" value="F:acyltransferase activity, transferring groups other than amino-acyl groups"/>
    <property type="evidence" value="ECO:0007669"/>
    <property type="project" value="InterPro"/>
</dbReference>
<dbReference type="OrthoDB" id="9788755at2"/>
<evidence type="ECO:0000313" key="3">
    <source>
        <dbReference type="Proteomes" id="UP000447876"/>
    </source>
</evidence>
<dbReference type="Proteomes" id="UP000447876">
    <property type="component" value="Unassembled WGS sequence"/>
</dbReference>
<dbReference type="SUPFAM" id="SSF55729">
    <property type="entry name" value="Acyl-CoA N-acyltransferases (Nat)"/>
    <property type="match status" value="1"/>
</dbReference>
<dbReference type="EMBL" id="WNZW01000001">
    <property type="protein sequence ID" value="MUG44131.1"/>
    <property type="molecule type" value="Genomic_DNA"/>
</dbReference>
<reference evidence="2 3" key="1">
    <citation type="submission" date="2019-11" db="EMBL/GenBank/DDBJ databases">
        <title>Draft genome sequences of five Paenibacillus species of dairy origin.</title>
        <authorList>
            <person name="Olajide A.M."/>
            <person name="Chen S."/>
            <person name="Lapointe G."/>
        </authorList>
    </citation>
    <scope>NUCLEOTIDE SEQUENCE [LARGE SCALE GENOMIC DNA]</scope>
    <source>
        <strain evidence="2 3">12CR55</strain>
    </source>
</reference>
<dbReference type="InterPro" id="IPR024775">
    <property type="entry name" value="DinB-like"/>
</dbReference>
<evidence type="ECO:0000259" key="1">
    <source>
        <dbReference type="PROSITE" id="PS51186"/>
    </source>
</evidence>
<comment type="caution">
    <text evidence="2">The sequence shown here is derived from an EMBL/GenBank/DDBJ whole genome shotgun (WGS) entry which is preliminary data.</text>
</comment>
<dbReference type="Pfam" id="PF00583">
    <property type="entry name" value="Acetyltransf_1"/>
    <property type="match status" value="1"/>
</dbReference>
<dbReference type="Gene3D" id="3.40.630.30">
    <property type="match status" value="1"/>
</dbReference>
<dbReference type="PANTHER" id="PTHR43072">
    <property type="entry name" value="N-ACETYLTRANSFERASE"/>
    <property type="match status" value="1"/>
</dbReference>
<dbReference type="Gene3D" id="1.20.120.450">
    <property type="entry name" value="dinb family like domain"/>
    <property type="match status" value="1"/>
</dbReference>
<dbReference type="SUPFAM" id="SSF109854">
    <property type="entry name" value="DinB/YfiT-like putative metalloenzymes"/>
    <property type="match status" value="1"/>
</dbReference>
<protein>
    <submittedName>
        <fullName evidence="2">GNAT family N-acetyltransferase</fullName>
    </submittedName>
</protein>
<dbReference type="PROSITE" id="PS51186">
    <property type="entry name" value="GNAT"/>
    <property type="match status" value="1"/>
</dbReference>
<dbReference type="Pfam" id="PF12867">
    <property type="entry name" value="DinB_2"/>
    <property type="match status" value="1"/>
</dbReference>
<accession>A0A7X2YY45</accession>
<dbReference type="InterPro" id="IPR034660">
    <property type="entry name" value="DinB/YfiT-like"/>
</dbReference>
<feature type="domain" description="N-acetyltransferase" evidence="1">
    <location>
        <begin position="1"/>
        <end position="152"/>
    </location>
</feature>
<proteinExistence type="predicted"/>
<sequence length="309" mass="36436">MRITAAEKTDLQQILQLQYQAYESEAHIYQDDQIPPLTQTLADFIEESQSRTILKAVLEDGMIIGSARAREGNGTCYIGKVIVHPDYQNRGIGTALIRELERLFAHTARFELFTGHRSERNLYLYQKLGYHIYRTEPVHERLNLVFLEKLMYQDGRDALLAAFQDWVAFAVQLQKREELYWNQPVAPGKWTLRAVVSHIMLWDKYFYEHAIDKIYRQEPLTLRHTDYDEFNRKAQLYSEQTSITSLAEQAIFYREKIIAAIRSLTDESYNKEYIDADGHPFFVAQYLKDFIPHDQHHIAQMEEKHGEQR</sequence>
<organism evidence="2 3">
    <name type="scientific">Paenibacillus woosongensis</name>
    <dbReference type="NCBI Taxonomy" id="307580"/>
    <lineage>
        <taxon>Bacteria</taxon>
        <taxon>Bacillati</taxon>
        <taxon>Bacillota</taxon>
        <taxon>Bacilli</taxon>
        <taxon>Bacillales</taxon>
        <taxon>Paenibacillaceae</taxon>
        <taxon>Paenibacillus</taxon>
    </lineage>
</organism>
<dbReference type="InterPro" id="IPR000182">
    <property type="entry name" value="GNAT_dom"/>
</dbReference>
<gene>
    <name evidence="2" type="ORF">GNP95_03825</name>
</gene>
<name>A0A7X2YY45_9BACL</name>
<dbReference type="InterPro" id="IPR016181">
    <property type="entry name" value="Acyl_CoA_acyltransferase"/>
</dbReference>
<evidence type="ECO:0000313" key="2">
    <source>
        <dbReference type="EMBL" id="MUG44131.1"/>
    </source>
</evidence>